<dbReference type="Pfam" id="PF10551">
    <property type="entry name" value="MULE"/>
    <property type="match status" value="1"/>
</dbReference>
<reference evidence="2" key="1">
    <citation type="submission" date="2021-02" db="EMBL/GenBank/DDBJ databases">
        <authorList>
            <person name="Nowell W R."/>
        </authorList>
    </citation>
    <scope>NUCLEOTIDE SEQUENCE</scope>
</reference>
<evidence type="ECO:0000313" key="3">
    <source>
        <dbReference type="EMBL" id="CAF4016551.1"/>
    </source>
</evidence>
<evidence type="ECO:0000259" key="1">
    <source>
        <dbReference type="Pfam" id="PF10551"/>
    </source>
</evidence>
<dbReference type="AlphaFoldDB" id="A0A8S2EPX3"/>
<gene>
    <name evidence="2" type="ORF">OVA965_LOCUS24274</name>
    <name evidence="3" type="ORF">TMI583_LOCUS24997</name>
</gene>
<feature type="non-terminal residue" evidence="2">
    <location>
        <position position="1"/>
    </location>
</feature>
<dbReference type="InterPro" id="IPR018289">
    <property type="entry name" value="MULE_transposase_dom"/>
</dbReference>
<evidence type="ECO:0000313" key="2">
    <source>
        <dbReference type="EMBL" id="CAF1207280.1"/>
    </source>
</evidence>
<evidence type="ECO:0000313" key="4">
    <source>
        <dbReference type="Proteomes" id="UP000677228"/>
    </source>
</evidence>
<accession>A0A8S2EPX3</accession>
<dbReference type="Proteomes" id="UP000677228">
    <property type="component" value="Unassembled WGS sequence"/>
</dbReference>
<proteinExistence type="predicted"/>
<sequence>MNSDKVVSVCFILTSNRRHETYEAILRCLKRIESKMGLNLKPLTIICDFEQAFTNAVAKEVYVFLPQTIVTGCWFHFCQLCYRNAQKLGMMKLYHDDTELRELLRDFMDLALLPIDRVHEGYEILKQRVTTSSHTKQLDTFVSYFENEWLNVFKPSSWSVNQSTWRTNNHAE</sequence>
<organism evidence="2 4">
    <name type="scientific">Didymodactylos carnosus</name>
    <dbReference type="NCBI Taxonomy" id="1234261"/>
    <lineage>
        <taxon>Eukaryota</taxon>
        <taxon>Metazoa</taxon>
        <taxon>Spiralia</taxon>
        <taxon>Gnathifera</taxon>
        <taxon>Rotifera</taxon>
        <taxon>Eurotatoria</taxon>
        <taxon>Bdelloidea</taxon>
        <taxon>Philodinida</taxon>
        <taxon>Philodinidae</taxon>
        <taxon>Didymodactylos</taxon>
    </lineage>
</organism>
<dbReference type="Proteomes" id="UP000682733">
    <property type="component" value="Unassembled WGS sequence"/>
</dbReference>
<protein>
    <recommendedName>
        <fullName evidence="1">MULE transposase domain-containing protein</fullName>
    </recommendedName>
</protein>
<comment type="caution">
    <text evidence="2">The sequence shown here is derived from an EMBL/GenBank/DDBJ whole genome shotgun (WGS) entry which is preliminary data.</text>
</comment>
<name>A0A8S2EPX3_9BILA</name>
<dbReference type="EMBL" id="CAJNOK010014559">
    <property type="protein sequence ID" value="CAF1207280.1"/>
    <property type="molecule type" value="Genomic_DNA"/>
</dbReference>
<feature type="domain" description="MULE transposase" evidence="1">
    <location>
        <begin position="4"/>
        <end position="79"/>
    </location>
</feature>
<dbReference type="EMBL" id="CAJOBA010036094">
    <property type="protein sequence ID" value="CAF4016551.1"/>
    <property type="molecule type" value="Genomic_DNA"/>
</dbReference>